<evidence type="ECO:0000313" key="3">
    <source>
        <dbReference type="Proteomes" id="UP000001025"/>
    </source>
</evidence>
<accession>Q7UR60</accession>
<sequence length="83" mass="9379">MRANPSPSSSPTNIHPKYAMTSTLSSGATVTKQRVEHRRQIRFAGTAQQISRIKSRQLSPRHRIQRSSRQRTIVLGSLSRLLI</sequence>
<dbReference type="KEGG" id="rba:RB5872"/>
<proteinExistence type="predicted"/>
<reference evidence="2 3" key="1">
    <citation type="journal article" date="2003" name="Proc. Natl. Acad. Sci. U.S.A.">
        <title>Complete genome sequence of the marine planctomycete Pirellula sp. strain 1.</title>
        <authorList>
            <person name="Gloeckner F.O."/>
            <person name="Kube M."/>
            <person name="Bauer M."/>
            <person name="Teeling H."/>
            <person name="Lombardot T."/>
            <person name="Ludwig W."/>
            <person name="Gade D."/>
            <person name="Beck A."/>
            <person name="Borzym K."/>
            <person name="Heitmann K."/>
            <person name="Rabus R."/>
            <person name="Schlesner H."/>
            <person name="Amann R."/>
            <person name="Reinhardt R."/>
        </authorList>
    </citation>
    <scope>NUCLEOTIDE SEQUENCE [LARGE SCALE GENOMIC DNA]</scope>
    <source>
        <strain evidence="3">DSM 10527 / NCIMB 13988 / SH1</strain>
    </source>
</reference>
<dbReference type="AlphaFoldDB" id="Q7UR60"/>
<keyword evidence="3" id="KW-1185">Reference proteome</keyword>
<dbReference type="EMBL" id="BX294143">
    <property type="protein sequence ID" value="CAD74480.1"/>
    <property type="molecule type" value="Genomic_DNA"/>
</dbReference>
<dbReference type="InParanoid" id="Q7UR60"/>
<feature type="region of interest" description="Disordered" evidence="1">
    <location>
        <begin position="40"/>
        <end position="68"/>
    </location>
</feature>
<name>Q7UR60_RHOBA</name>
<organism evidence="2 3">
    <name type="scientific">Rhodopirellula baltica (strain DSM 10527 / NCIMB 13988 / SH1)</name>
    <dbReference type="NCBI Taxonomy" id="243090"/>
    <lineage>
        <taxon>Bacteria</taxon>
        <taxon>Pseudomonadati</taxon>
        <taxon>Planctomycetota</taxon>
        <taxon>Planctomycetia</taxon>
        <taxon>Pirellulales</taxon>
        <taxon>Pirellulaceae</taxon>
        <taxon>Rhodopirellula</taxon>
    </lineage>
</organism>
<protein>
    <submittedName>
        <fullName evidence="2">Uncharacterized protein</fullName>
    </submittedName>
</protein>
<evidence type="ECO:0000256" key="1">
    <source>
        <dbReference type="SAM" id="MobiDB-lite"/>
    </source>
</evidence>
<evidence type="ECO:0000313" key="2">
    <source>
        <dbReference type="EMBL" id="CAD74480.1"/>
    </source>
</evidence>
<dbReference type="STRING" id="243090.RB5872"/>
<dbReference type="EnsemblBacteria" id="CAD74480">
    <property type="protein sequence ID" value="CAD74480"/>
    <property type="gene ID" value="RB5872"/>
</dbReference>
<dbReference type="HOGENOM" id="CLU_2540309_0_0_0"/>
<dbReference type="Proteomes" id="UP000001025">
    <property type="component" value="Chromosome"/>
</dbReference>
<feature type="compositionally biased region" description="Basic residues" evidence="1">
    <location>
        <begin position="53"/>
        <end position="68"/>
    </location>
</feature>
<gene>
    <name evidence="2" type="ordered locus">RB5872</name>
</gene>